<feature type="domain" description="Thioesterase" evidence="3">
    <location>
        <begin position="45"/>
        <end position="113"/>
    </location>
</feature>
<organism evidence="4 5">
    <name type="scientific">Phreatobacter aquaticus</name>
    <dbReference type="NCBI Taxonomy" id="2570229"/>
    <lineage>
        <taxon>Bacteria</taxon>
        <taxon>Pseudomonadati</taxon>
        <taxon>Pseudomonadota</taxon>
        <taxon>Alphaproteobacteria</taxon>
        <taxon>Hyphomicrobiales</taxon>
        <taxon>Phreatobacteraceae</taxon>
        <taxon>Phreatobacter</taxon>
    </lineage>
</organism>
<dbReference type="PANTHER" id="PTHR21660">
    <property type="entry name" value="THIOESTERASE SUPERFAMILY MEMBER-RELATED"/>
    <property type="match status" value="1"/>
</dbReference>
<dbReference type="CDD" id="cd03443">
    <property type="entry name" value="PaaI_thioesterase"/>
    <property type="match status" value="1"/>
</dbReference>
<dbReference type="InterPro" id="IPR003736">
    <property type="entry name" value="PAAI_dom"/>
</dbReference>
<evidence type="ECO:0000313" key="5">
    <source>
        <dbReference type="Proteomes" id="UP000298588"/>
    </source>
</evidence>
<gene>
    <name evidence="4" type="ORF">E8L99_11565</name>
</gene>
<dbReference type="GO" id="GO:0047617">
    <property type="term" value="F:fatty acyl-CoA hydrolase activity"/>
    <property type="evidence" value="ECO:0007669"/>
    <property type="project" value="InterPro"/>
</dbReference>
<evidence type="ECO:0000313" key="4">
    <source>
        <dbReference type="EMBL" id="QCK88761.1"/>
    </source>
</evidence>
<dbReference type="OrthoDB" id="9813158at2"/>
<dbReference type="NCBIfam" id="TIGR00369">
    <property type="entry name" value="unchar_dom_1"/>
    <property type="match status" value="1"/>
</dbReference>
<dbReference type="Pfam" id="PF03061">
    <property type="entry name" value="4HBT"/>
    <property type="match status" value="1"/>
</dbReference>
<name>A0A4D7QQQ9_9HYPH</name>
<keyword evidence="2" id="KW-0378">Hydrolase</keyword>
<dbReference type="PANTHER" id="PTHR21660:SF1">
    <property type="entry name" value="ACYL-COENZYME A THIOESTERASE 13"/>
    <property type="match status" value="1"/>
</dbReference>
<keyword evidence="5" id="KW-1185">Reference proteome</keyword>
<reference evidence="4 5" key="1">
    <citation type="submission" date="2019-04" db="EMBL/GenBank/DDBJ databases">
        <title>Phreatobacter aquaticus sp. nov.</title>
        <authorList>
            <person name="Choi A."/>
            <person name="Baek K."/>
        </authorList>
    </citation>
    <scope>NUCLEOTIDE SEQUENCE [LARGE SCALE GENOMIC DNA]</scope>
    <source>
        <strain evidence="4 5">NMCR1094</strain>
    </source>
</reference>
<dbReference type="InterPro" id="IPR029069">
    <property type="entry name" value="HotDog_dom_sf"/>
</dbReference>
<dbReference type="SUPFAM" id="SSF54637">
    <property type="entry name" value="Thioesterase/thiol ester dehydrase-isomerase"/>
    <property type="match status" value="1"/>
</dbReference>
<dbReference type="KEGG" id="paqt:E8L99_11565"/>
<dbReference type="EMBL" id="CP039865">
    <property type="protein sequence ID" value="QCK88761.1"/>
    <property type="molecule type" value="Genomic_DNA"/>
</dbReference>
<dbReference type="Proteomes" id="UP000298588">
    <property type="component" value="Chromosome"/>
</dbReference>
<sequence length="132" mass="13828">MLEQIRAINASAPFNRWAGFDVTAAGEGRAEIRLAMRDELTQYSGFLHAGVTGALIDTVCGFTAATVAGRVLASHYQVGFYAPAVGQLMIARGHVVKAGKRQIFANAEIFAVADGEERLVAGGSSVLMVATG</sequence>
<dbReference type="InterPro" id="IPR006683">
    <property type="entry name" value="Thioestr_dom"/>
</dbReference>
<accession>A0A4D7QQQ9</accession>
<comment type="similarity">
    <text evidence="1">Belongs to the thioesterase PaaI family.</text>
</comment>
<dbReference type="Gene3D" id="3.10.129.10">
    <property type="entry name" value="Hotdog Thioesterase"/>
    <property type="match status" value="1"/>
</dbReference>
<proteinExistence type="inferred from homology"/>
<evidence type="ECO:0000256" key="1">
    <source>
        <dbReference type="ARBA" id="ARBA00008324"/>
    </source>
</evidence>
<evidence type="ECO:0000256" key="2">
    <source>
        <dbReference type="ARBA" id="ARBA00022801"/>
    </source>
</evidence>
<protein>
    <submittedName>
        <fullName evidence="4">PaaI family thioesterase</fullName>
    </submittedName>
</protein>
<dbReference type="InterPro" id="IPR039298">
    <property type="entry name" value="ACOT13"/>
</dbReference>
<evidence type="ECO:0000259" key="3">
    <source>
        <dbReference type="Pfam" id="PF03061"/>
    </source>
</evidence>
<dbReference type="AlphaFoldDB" id="A0A4D7QQQ9"/>